<dbReference type="AlphaFoldDB" id="A0AB37HRU1"/>
<evidence type="ECO:0000256" key="1">
    <source>
        <dbReference type="ARBA" id="ARBA00022723"/>
    </source>
</evidence>
<dbReference type="Proteomes" id="UP000640299">
    <property type="component" value="Chromosome"/>
</dbReference>
<reference evidence="3" key="1">
    <citation type="submission" date="2021-02" db="EMBL/GenBank/DDBJ databases">
        <title>cfr and optrA-positive Staphylococcus spp.</title>
        <authorList>
            <person name="Chen L."/>
        </authorList>
    </citation>
    <scope>NUCLEOTIDE SEQUENCE</scope>
    <source>
        <strain evidence="3">GDQ20D70P</strain>
    </source>
</reference>
<keyword evidence="1" id="KW-0479">Metal-binding</keyword>
<dbReference type="Gene3D" id="3.40.50.1400">
    <property type="match status" value="2"/>
</dbReference>
<protein>
    <submittedName>
        <fullName evidence="3">Sirohydrochlorin chelatase</fullName>
    </submittedName>
</protein>
<dbReference type="EMBL" id="CP069389">
    <property type="protein sequence ID" value="QRN91399.1"/>
    <property type="molecule type" value="Genomic_DNA"/>
</dbReference>
<proteinExistence type="predicted"/>
<dbReference type="GO" id="GO:0016829">
    <property type="term" value="F:lyase activity"/>
    <property type="evidence" value="ECO:0007669"/>
    <property type="project" value="UniProtKB-KW"/>
</dbReference>
<evidence type="ECO:0000313" key="4">
    <source>
        <dbReference type="Proteomes" id="UP000640299"/>
    </source>
</evidence>
<dbReference type="GO" id="GO:0046872">
    <property type="term" value="F:metal ion binding"/>
    <property type="evidence" value="ECO:0007669"/>
    <property type="project" value="UniProtKB-KW"/>
</dbReference>
<accession>A0AB37HRU1</accession>
<gene>
    <name evidence="3" type="ORF">JRU67_00770</name>
</gene>
<dbReference type="SUPFAM" id="SSF53800">
    <property type="entry name" value="Chelatase"/>
    <property type="match status" value="1"/>
</dbReference>
<sequence length="248" mass="28554">MRKTILVVHGMRKGKLNETLLNFIHQTFNSDEIDYEVAFLESEEILLDEVIQQTVDAGYSRIHLVPLLLFTASHYYEDIEALYETFQENNPNVQFILSKPLGTHPIMTNWVASQLEAYKDDIDDETGIVVLAHGNARFDEPDVALRRICRELSTDQNPCYPSMVYGELHFKETLPKIAKKHRKLLIIPFFFYDGFLVNKSKRQIESLGLPNPITYTTAINFHPLLKDIVHFRIAECEAIPDVSNSTEP</sequence>
<keyword evidence="2" id="KW-0456">Lyase</keyword>
<dbReference type="RefSeq" id="WP_204178320.1">
    <property type="nucleotide sequence ID" value="NZ_CP069389.1"/>
</dbReference>
<dbReference type="InterPro" id="IPR002762">
    <property type="entry name" value="CbiX-like"/>
</dbReference>
<dbReference type="CDD" id="cd03416">
    <property type="entry name" value="CbiX_SirB_N"/>
    <property type="match status" value="1"/>
</dbReference>
<dbReference type="Pfam" id="PF01903">
    <property type="entry name" value="CbiX"/>
    <property type="match status" value="1"/>
</dbReference>
<name>A0AB37HRU1_MAMSC</name>
<organism evidence="3 4">
    <name type="scientific">Mammaliicoccus sciuri</name>
    <name type="common">Staphylococcus sciuri</name>
    <dbReference type="NCBI Taxonomy" id="1296"/>
    <lineage>
        <taxon>Bacteria</taxon>
        <taxon>Bacillati</taxon>
        <taxon>Bacillota</taxon>
        <taxon>Bacilli</taxon>
        <taxon>Bacillales</taxon>
        <taxon>Staphylococcaceae</taxon>
        <taxon>Mammaliicoccus</taxon>
    </lineage>
</organism>
<evidence type="ECO:0000256" key="2">
    <source>
        <dbReference type="ARBA" id="ARBA00023239"/>
    </source>
</evidence>
<dbReference type="PANTHER" id="PTHR33542:SF3">
    <property type="entry name" value="SIROHYDROCHLORIN FERROCHELATASE, CHLOROPLASTIC"/>
    <property type="match status" value="1"/>
</dbReference>
<dbReference type="PANTHER" id="PTHR33542">
    <property type="entry name" value="SIROHYDROCHLORIN FERROCHELATASE, CHLOROPLASTIC"/>
    <property type="match status" value="1"/>
</dbReference>
<evidence type="ECO:0000313" key="3">
    <source>
        <dbReference type="EMBL" id="QRN91399.1"/>
    </source>
</evidence>
<dbReference type="InterPro" id="IPR050963">
    <property type="entry name" value="Sirohydro_Cobaltochel/CbiX"/>
</dbReference>